<evidence type="ECO:0000256" key="1">
    <source>
        <dbReference type="ARBA" id="ARBA00005562"/>
    </source>
</evidence>
<evidence type="ECO:0000256" key="3">
    <source>
        <dbReference type="RuleBase" id="RU004019"/>
    </source>
</evidence>
<dbReference type="InterPro" id="IPR036388">
    <property type="entry name" value="WH-like_DNA-bd_sf"/>
</dbReference>
<dbReference type="GO" id="GO:0043565">
    <property type="term" value="F:sequence-specific DNA binding"/>
    <property type="evidence" value="ECO:0007669"/>
    <property type="project" value="InterPro"/>
</dbReference>
<keyword evidence="2 3" id="KW-0238">DNA-binding</keyword>
<dbReference type="RefSeq" id="XP_024356321.1">
    <property type="nucleotide sequence ID" value="XM_024489643.1"/>
</dbReference>
<evidence type="ECO:0000313" key="8">
    <source>
        <dbReference type="Proteomes" id="UP000019149"/>
    </source>
</evidence>
<dbReference type="GO" id="GO:0000981">
    <property type="term" value="F:DNA-binding transcription factor activity, RNA polymerase II-specific"/>
    <property type="evidence" value="ECO:0007669"/>
    <property type="project" value="TreeGrafter"/>
</dbReference>
<dbReference type="WBParaSite" id="EgrG_000770300">
    <property type="protein sequence ID" value="EgrG_000770300"/>
    <property type="gene ID" value="EgrG_000770300"/>
</dbReference>
<dbReference type="GeneID" id="36336109"/>
<dbReference type="InterPro" id="IPR000418">
    <property type="entry name" value="Ets_dom"/>
</dbReference>
<sequence>MAEDGWQIDSKIMSLENVLLLEQILRNLITTAAAANSPEPTPQPPPLPPVSEPVIAKHPDQPLDLSMKTDLSPIGDLDYKNGGERLKEIHEMNLDDPFFHQHLDQYEQGSPDGGLSHSTEMVQEQRSIRNSPVLWQFLIKCLNSEQCNPAVIKWVCKEQGVFRLTNVRLLAQLWGEKKHKPNMSEENLKRSLRYYYGKKILTKVQGHRDVYKFYVNLP</sequence>
<dbReference type="Proteomes" id="UP000019149">
    <property type="component" value="Unassembled WGS sequence"/>
</dbReference>
<dbReference type="GO" id="GO:0005634">
    <property type="term" value="C:nucleus"/>
    <property type="evidence" value="ECO:0007669"/>
    <property type="project" value="UniProtKB-SubCell"/>
</dbReference>
<keyword evidence="8" id="KW-1185">Reference proteome</keyword>
<reference evidence="7 8" key="1">
    <citation type="journal article" date="2013" name="Nat. Genet.">
        <title>The genome of the hydatid tapeworm Echinococcus granulosus.</title>
        <authorList>
            <person name="Zheng H."/>
            <person name="Zhang W."/>
            <person name="Zhang L."/>
            <person name="Zhang Z."/>
            <person name="Li J."/>
            <person name="Lu G."/>
            <person name="Zhu Y."/>
            <person name="Wang Y."/>
            <person name="Huang Y."/>
            <person name="Liu J."/>
            <person name="Kang H."/>
            <person name="Chen J."/>
            <person name="Wang L."/>
            <person name="Chen A."/>
            <person name="Yu S."/>
            <person name="Gao Z."/>
            <person name="Jin L."/>
            <person name="Gu W."/>
            <person name="Wang Z."/>
            <person name="Zhao L."/>
            <person name="Shi B."/>
            <person name="Wen H."/>
            <person name="Lin R."/>
            <person name="Jones M.K."/>
            <person name="Brejova B."/>
            <person name="Vinar T."/>
            <person name="Zhao G."/>
            <person name="McManus D.P."/>
            <person name="Chen Z."/>
            <person name="Zhou Y."/>
            <person name="Wang S."/>
        </authorList>
    </citation>
    <scope>NUCLEOTIDE SEQUENCE [LARGE SCALE GENOMIC DNA]</scope>
</reference>
<dbReference type="EMBL" id="APAU02000001">
    <property type="protein sequence ID" value="EUB65125.1"/>
    <property type="molecule type" value="Genomic_DNA"/>
</dbReference>
<dbReference type="OrthoDB" id="8196042at2759"/>
<evidence type="ECO:0000313" key="7">
    <source>
        <dbReference type="EMBL" id="EUB65125.1"/>
    </source>
</evidence>
<proteinExistence type="inferred from homology"/>
<feature type="region of interest" description="Disordered" evidence="4">
    <location>
        <begin position="35"/>
        <end position="76"/>
    </location>
</feature>
<name>U6J0W6_ECHGR</name>
<evidence type="ECO:0000313" key="6">
    <source>
        <dbReference type="EMBL" id="CDS15305.1"/>
    </source>
</evidence>
<dbReference type="STRING" id="6210.U6J0W6"/>
<evidence type="ECO:0000313" key="10">
    <source>
        <dbReference type="WBParaSite" id="EgrG_000770300"/>
    </source>
</evidence>
<dbReference type="PANTHER" id="PTHR11849:SF191">
    <property type="entry name" value="ECDYSONE-INDUCED PROTEIN 74EF ISOFORM B"/>
    <property type="match status" value="1"/>
</dbReference>
<evidence type="ECO:0000256" key="4">
    <source>
        <dbReference type="SAM" id="MobiDB-lite"/>
    </source>
</evidence>
<dbReference type="PROSITE" id="PS50061">
    <property type="entry name" value="ETS_DOMAIN_3"/>
    <property type="match status" value="1"/>
</dbReference>
<dbReference type="SUPFAM" id="SSF46785">
    <property type="entry name" value="Winged helix' DNA-binding domain"/>
    <property type="match status" value="1"/>
</dbReference>
<accession>U6J0W6</accession>
<reference evidence="10" key="4">
    <citation type="submission" date="2020-10" db="UniProtKB">
        <authorList>
            <consortium name="WormBaseParasite"/>
        </authorList>
    </citation>
    <scope>IDENTIFICATION</scope>
</reference>
<dbReference type="GO" id="GO:0030154">
    <property type="term" value="P:cell differentiation"/>
    <property type="evidence" value="ECO:0007669"/>
    <property type="project" value="TreeGrafter"/>
</dbReference>
<keyword evidence="3" id="KW-0539">Nucleus</keyword>
<dbReference type="SMART" id="SM00413">
    <property type="entry name" value="ETS"/>
    <property type="match status" value="1"/>
</dbReference>
<comment type="subcellular location">
    <subcellularLocation>
        <location evidence="3">Nucleus</location>
    </subcellularLocation>
</comment>
<dbReference type="Gene3D" id="1.10.10.10">
    <property type="entry name" value="Winged helix-like DNA-binding domain superfamily/Winged helix DNA-binding domain"/>
    <property type="match status" value="1"/>
</dbReference>
<reference evidence="6" key="3">
    <citation type="submission" date="2014-06" db="EMBL/GenBank/DDBJ databases">
        <authorList>
            <person name="Aslett M."/>
        </authorList>
    </citation>
    <scope>NUCLEOTIDE SEQUENCE</scope>
</reference>
<dbReference type="InterPro" id="IPR036390">
    <property type="entry name" value="WH_DNA-bd_sf"/>
</dbReference>
<dbReference type="Pfam" id="PF00178">
    <property type="entry name" value="Ets"/>
    <property type="match status" value="1"/>
</dbReference>
<dbReference type="KEGG" id="egl:EGR_00394"/>
<protein>
    <submittedName>
        <fullName evidence="6">ETS transcription factor Elf 2</fullName>
    </submittedName>
    <submittedName>
        <fullName evidence="7">Ecdysone-induced protein 74EF isoform A</fullName>
    </submittedName>
</protein>
<evidence type="ECO:0000256" key="2">
    <source>
        <dbReference type="ARBA" id="ARBA00023125"/>
    </source>
</evidence>
<dbReference type="AlphaFoldDB" id="U6J0W6"/>
<dbReference type="OMA" id="NSEQCNP"/>
<dbReference type="Proteomes" id="UP000492820">
    <property type="component" value="Unassembled WGS sequence"/>
</dbReference>
<dbReference type="CTD" id="36336109"/>
<feature type="compositionally biased region" description="Pro residues" evidence="4">
    <location>
        <begin position="39"/>
        <end position="51"/>
    </location>
</feature>
<gene>
    <name evidence="7 10" type="ORF">EGR_00394</name>
    <name evidence="6" type="ORF">EgrG_000770300</name>
</gene>
<reference evidence="6 9" key="2">
    <citation type="journal article" date="2013" name="Nature">
        <title>The genomes of four tapeworm species reveal adaptations to parasitism.</title>
        <authorList>
            <person name="Tsai I.J."/>
            <person name="Zarowiecki M."/>
            <person name="Holroyd N."/>
            <person name="Garciarrubio A."/>
            <person name="Sanchez-Flores A."/>
            <person name="Brooks K.L."/>
            <person name="Tracey A."/>
            <person name="Bobes R.J."/>
            <person name="Fragoso G."/>
            <person name="Sciutto E."/>
            <person name="Aslett M."/>
            <person name="Beasley H."/>
            <person name="Bennett H.M."/>
            <person name="Cai J."/>
            <person name="Camicia F."/>
            <person name="Clark R."/>
            <person name="Cucher M."/>
            <person name="De Silva N."/>
            <person name="Day T.A."/>
            <person name="Deplazes P."/>
            <person name="Estrada K."/>
            <person name="Fernandez C."/>
            <person name="Holland P.W."/>
            <person name="Hou J."/>
            <person name="Hu S."/>
            <person name="Huckvale T."/>
            <person name="Hung S.S."/>
            <person name="Kamenetzky L."/>
            <person name="Keane J.A."/>
            <person name="Kiss F."/>
            <person name="Koziol U."/>
            <person name="Lambert O."/>
            <person name="Liu K."/>
            <person name="Luo X."/>
            <person name="Luo Y."/>
            <person name="Macchiaroli N."/>
            <person name="Nichol S."/>
            <person name="Paps J."/>
            <person name="Parkinson J."/>
            <person name="Pouchkina-Stantcheva N."/>
            <person name="Riddiford N."/>
            <person name="Rosenzvit M."/>
            <person name="Salinas G."/>
            <person name="Wasmuth J.D."/>
            <person name="Zamanian M."/>
            <person name="Zheng Y."/>
            <person name="Cai X."/>
            <person name="Soberon X."/>
            <person name="Olson P.D."/>
            <person name="Laclette J.P."/>
            <person name="Brehm K."/>
            <person name="Berriman M."/>
            <person name="Garciarrubio A."/>
            <person name="Bobes R.J."/>
            <person name="Fragoso G."/>
            <person name="Sanchez-Flores A."/>
            <person name="Estrada K."/>
            <person name="Cevallos M.A."/>
            <person name="Morett E."/>
            <person name="Gonzalez V."/>
            <person name="Portillo T."/>
            <person name="Ochoa-Leyva A."/>
            <person name="Jose M.V."/>
            <person name="Sciutto E."/>
            <person name="Landa A."/>
            <person name="Jimenez L."/>
            <person name="Valdes V."/>
            <person name="Carrero J.C."/>
            <person name="Larralde C."/>
            <person name="Morales-Montor J."/>
            <person name="Limon-Lason J."/>
            <person name="Soberon X."/>
            <person name="Laclette J.P."/>
        </authorList>
    </citation>
    <scope>NUCLEOTIDE SEQUENCE [LARGE SCALE GENOMIC DNA]</scope>
</reference>
<dbReference type="PANTHER" id="PTHR11849">
    <property type="entry name" value="ETS"/>
    <property type="match status" value="1"/>
</dbReference>
<feature type="domain" description="ETS" evidence="5">
    <location>
        <begin position="132"/>
        <end position="214"/>
    </location>
</feature>
<evidence type="ECO:0000313" key="9">
    <source>
        <dbReference type="Proteomes" id="UP000492820"/>
    </source>
</evidence>
<dbReference type="EMBL" id="LK028576">
    <property type="protein sequence ID" value="CDS15305.1"/>
    <property type="molecule type" value="Genomic_DNA"/>
</dbReference>
<evidence type="ECO:0000259" key="5">
    <source>
        <dbReference type="PROSITE" id="PS50061"/>
    </source>
</evidence>
<organism evidence="7 8">
    <name type="scientific">Echinococcus granulosus</name>
    <name type="common">Hydatid tapeworm</name>
    <dbReference type="NCBI Taxonomy" id="6210"/>
    <lineage>
        <taxon>Eukaryota</taxon>
        <taxon>Metazoa</taxon>
        <taxon>Spiralia</taxon>
        <taxon>Lophotrochozoa</taxon>
        <taxon>Platyhelminthes</taxon>
        <taxon>Cestoda</taxon>
        <taxon>Eucestoda</taxon>
        <taxon>Cyclophyllidea</taxon>
        <taxon>Taeniidae</taxon>
        <taxon>Echinococcus</taxon>
        <taxon>Echinococcus granulosus group</taxon>
    </lineage>
</organism>
<dbReference type="InterPro" id="IPR046328">
    <property type="entry name" value="ETS_fam"/>
</dbReference>
<comment type="similarity">
    <text evidence="1 3">Belongs to the ETS family.</text>
</comment>
<dbReference type="PRINTS" id="PR00454">
    <property type="entry name" value="ETSDOMAIN"/>
</dbReference>